<feature type="non-terminal residue" evidence="1">
    <location>
        <position position="1"/>
    </location>
</feature>
<evidence type="ECO:0000313" key="1">
    <source>
        <dbReference type="EMBL" id="CAG8803528.1"/>
    </source>
</evidence>
<comment type="caution">
    <text evidence="1">The sequence shown here is derived from an EMBL/GenBank/DDBJ whole genome shotgun (WGS) entry which is preliminary data.</text>
</comment>
<organism evidence="1 2">
    <name type="scientific">Racocetra fulgida</name>
    <dbReference type="NCBI Taxonomy" id="60492"/>
    <lineage>
        <taxon>Eukaryota</taxon>
        <taxon>Fungi</taxon>
        <taxon>Fungi incertae sedis</taxon>
        <taxon>Mucoromycota</taxon>
        <taxon>Glomeromycotina</taxon>
        <taxon>Glomeromycetes</taxon>
        <taxon>Diversisporales</taxon>
        <taxon>Gigasporaceae</taxon>
        <taxon>Racocetra</taxon>
    </lineage>
</organism>
<dbReference type="AlphaFoldDB" id="A0A9N9PA30"/>
<protein>
    <submittedName>
        <fullName evidence="1">19281_t:CDS:1</fullName>
    </submittedName>
</protein>
<evidence type="ECO:0000313" key="2">
    <source>
        <dbReference type="Proteomes" id="UP000789396"/>
    </source>
</evidence>
<sequence>SIVNFIDIGNKVEMFSRDIGRKSNVEPKISDLGLSRKINVQSNVNKGIYEWKIIFDKPTKELNSNELEIKNKFLKADEFIPTQSTKFQQHQDAIYISQFIDTSKILEVN</sequence>
<feature type="non-terminal residue" evidence="1">
    <location>
        <position position="109"/>
    </location>
</feature>
<keyword evidence="2" id="KW-1185">Reference proteome</keyword>
<name>A0A9N9PA30_9GLOM</name>
<accession>A0A9N9PA30</accession>
<dbReference type="Proteomes" id="UP000789396">
    <property type="component" value="Unassembled WGS sequence"/>
</dbReference>
<gene>
    <name evidence="1" type="ORF">RFULGI_LOCUS17984</name>
</gene>
<dbReference type="EMBL" id="CAJVPZ010074973">
    <property type="protein sequence ID" value="CAG8803528.1"/>
    <property type="molecule type" value="Genomic_DNA"/>
</dbReference>
<proteinExistence type="predicted"/>
<reference evidence="1" key="1">
    <citation type="submission" date="2021-06" db="EMBL/GenBank/DDBJ databases">
        <authorList>
            <person name="Kallberg Y."/>
            <person name="Tangrot J."/>
            <person name="Rosling A."/>
        </authorList>
    </citation>
    <scope>NUCLEOTIDE SEQUENCE</scope>
    <source>
        <strain evidence="1">IN212</strain>
    </source>
</reference>
<dbReference type="OrthoDB" id="2429662at2759"/>